<sequence>MLEAKYGEDKVRTFQNSNTFFFDQSNVALMFLSGMSKFRRNLFTTAFTSLYVKKLEQLMFPDWFTACFMSECTNSSVWGNYGKNHTGVCMIFSTEVDSDGNSHLSLDEAINGRGNKGVIKGKLPFKFHPIEYEHKYESINFFESIAQLPEPSAYKSWFSWDGIASSIAQSYTDDWRQRYWDNFYKSVTKKTMDWEYENEHRLLICNMSGSYSQADTTLRYDFKTLKGIIFGIKTSDEDKTKIIDVIKNKVEDNEHYGFKFYQAYYCRNSGKIKHYEMSSLRFKSST</sequence>
<evidence type="ECO:0008006" key="3">
    <source>
        <dbReference type="Google" id="ProtNLM"/>
    </source>
</evidence>
<dbReference type="Proteomes" id="UP001157046">
    <property type="component" value="Unassembled WGS sequence"/>
</dbReference>
<name>A0ABQ6J710_9GAMM</name>
<evidence type="ECO:0000313" key="1">
    <source>
        <dbReference type="EMBL" id="GMA83268.1"/>
    </source>
</evidence>
<accession>A0ABQ6J710</accession>
<comment type="caution">
    <text evidence="1">The sequence shown here is derived from an EMBL/GenBank/DDBJ whole genome shotgun (WGS) entry which is preliminary data.</text>
</comment>
<dbReference type="Pfam" id="PF11185">
    <property type="entry name" value="DUF2971"/>
    <property type="match status" value="1"/>
</dbReference>
<organism evidence="1 2">
    <name type="scientific">Shewanella glacialipiscicola</name>
    <dbReference type="NCBI Taxonomy" id="614069"/>
    <lineage>
        <taxon>Bacteria</taxon>
        <taxon>Pseudomonadati</taxon>
        <taxon>Pseudomonadota</taxon>
        <taxon>Gammaproteobacteria</taxon>
        <taxon>Alteromonadales</taxon>
        <taxon>Shewanellaceae</taxon>
        <taxon>Shewanella</taxon>
    </lineage>
</organism>
<reference evidence="2" key="1">
    <citation type="journal article" date="2019" name="Int. J. Syst. Evol. Microbiol.">
        <title>The Global Catalogue of Microorganisms (GCM) 10K type strain sequencing project: providing services to taxonomists for standard genome sequencing and annotation.</title>
        <authorList>
            <consortium name="The Broad Institute Genomics Platform"/>
            <consortium name="The Broad Institute Genome Sequencing Center for Infectious Disease"/>
            <person name="Wu L."/>
            <person name="Ma J."/>
        </authorList>
    </citation>
    <scope>NUCLEOTIDE SEQUENCE [LARGE SCALE GENOMIC DNA]</scope>
    <source>
        <strain evidence="2">NBRC 102030</strain>
    </source>
</reference>
<dbReference type="RefSeq" id="WP_284307268.1">
    <property type="nucleotide sequence ID" value="NZ_BSUY01000001.1"/>
</dbReference>
<keyword evidence="2" id="KW-1185">Reference proteome</keyword>
<protein>
    <recommendedName>
        <fullName evidence="3">DUF2971 domain-containing protein</fullName>
    </recommendedName>
</protein>
<dbReference type="EMBL" id="BSUY01000001">
    <property type="protein sequence ID" value="GMA83268.1"/>
    <property type="molecule type" value="Genomic_DNA"/>
</dbReference>
<proteinExistence type="predicted"/>
<dbReference type="InterPro" id="IPR021352">
    <property type="entry name" value="DUF2971"/>
</dbReference>
<gene>
    <name evidence="1" type="ORF">GCM10025855_28010</name>
</gene>
<evidence type="ECO:0000313" key="2">
    <source>
        <dbReference type="Proteomes" id="UP001157046"/>
    </source>
</evidence>